<sequence length="376" mass="41380">MAGFVGFALNAAGVVGPMALTAGLDKADRQSDVNVVIILGTGGGPKVSTSGNIPHVAVWDDDGNRIGQYHPGKNQKFGKMDSTTIGINAYQNGGASTDPYYVMVSNLDNDAICVASIAVSNEKISSTFFGDTGKMCGQSWFLSENKIGDNFYKPACVWLDADHTNKINARALSFHLNDMAPDPDKINEYNQRPETLCQSTPRFSFWGNMLPDGIPPFFKPKLEYLVDADNANGEGADKFPDRVIDKPHQYNKAVYIQQGEKAARAARNLRRSANATMSANHNPEHLIITHHTEDNVREVCEHKNSYGWDIVSTVQNLYCDMETKQLYQLCNGKDLKEDCFDMNSKTIVPKCGVNARDEVGSNIPVKAYTSEAHWQA</sequence>
<keyword evidence="2" id="KW-1185">Reference proteome</keyword>
<gene>
    <name evidence="1" type="ORF">LECACI_7A002718</name>
</gene>
<dbReference type="AlphaFoldDB" id="A0AAI8YVE4"/>
<dbReference type="EMBL" id="CAVMBE010000012">
    <property type="protein sequence ID" value="CAK3917564.1"/>
    <property type="molecule type" value="Genomic_DNA"/>
</dbReference>
<name>A0AAI8YVE4_9PEZI</name>
<protein>
    <submittedName>
        <fullName evidence="1">Uncharacterized protein</fullName>
    </submittedName>
</protein>
<evidence type="ECO:0000313" key="2">
    <source>
        <dbReference type="Proteomes" id="UP001296104"/>
    </source>
</evidence>
<reference evidence="1" key="1">
    <citation type="submission" date="2023-11" db="EMBL/GenBank/DDBJ databases">
        <authorList>
            <person name="Alioto T."/>
            <person name="Alioto T."/>
            <person name="Gomez Garrido J."/>
        </authorList>
    </citation>
    <scope>NUCLEOTIDE SEQUENCE</scope>
</reference>
<organism evidence="1 2">
    <name type="scientific">Lecanosticta acicola</name>
    <dbReference type="NCBI Taxonomy" id="111012"/>
    <lineage>
        <taxon>Eukaryota</taxon>
        <taxon>Fungi</taxon>
        <taxon>Dikarya</taxon>
        <taxon>Ascomycota</taxon>
        <taxon>Pezizomycotina</taxon>
        <taxon>Dothideomycetes</taxon>
        <taxon>Dothideomycetidae</taxon>
        <taxon>Mycosphaerellales</taxon>
        <taxon>Mycosphaerellaceae</taxon>
        <taxon>Lecanosticta</taxon>
    </lineage>
</organism>
<accession>A0AAI8YVE4</accession>
<proteinExistence type="predicted"/>
<dbReference type="Proteomes" id="UP001296104">
    <property type="component" value="Unassembled WGS sequence"/>
</dbReference>
<evidence type="ECO:0000313" key="1">
    <source>
        <dbReference type="EMBL" id="CAK3917564.1"/>
    </source>
</evidence>
<comment type="caution">
    <text evidence="1">The sequence shown here is derived from an EMBL/GenBank/DDBJ whole genome shotgun (WGS) entry which is preliminary data.</text>
</comment>